<sequence length="68" mass="7655">MNIITALMGATRVAFSRQAHHTTSSDERFLAASADMSDLERRMRQLDRHRQPVVANHYLAIYPAGSGR</sequence>
<evidence type="ECO:0000313" key="1">
    <source>
        <dbReference type="EMBL" id="MBQ0934614.1"/>
    </source>
</evidence>
<dbReference type="EMBL" id="JAGQDG010000002">
    <property type="protein sequence ID" value="MBQ0934614.1"/>
    <property type="molecule type" value="Genomic_DNA"/>
</dbReference>
<dbReference type="RefSeq" id="WP_210806754.1">
    <property type="nucleotide sequence ID" value="NZ_JAGQDG010000002.1"/>
</dbReference>
<dbReference type="InterPro" id="IPR021946">
    <property type="entry name" value="DUF3563"/>
</dbReference>
<proteinExistence type="predicted"/>
<accession>A0ABS5DTZ6</accession>
<evidence type="ECO:0000313" key="2">
    <source>
        <dbReference type="Proteomes" id="UP000672097"/>
    </source>
</evidence>
<comment type="caution">
    <text evidence="1">The sequence shown here is derived from an EMBL/GenBank/DDBJ whole genome shotgun (WGS) entry which is preliminary data.</text>
</comment>
<organism evidence="1 2">
    <name type="scientific">Ideonella paludis</name>
    <dbReference type="NCBI Taxonomy" id="1233411"/>
    <lineage>
        <taxon>Bacteria</taxon>
        <taxon>Pseudomonadati</taxon>
        <taxon>Pseudomonadota</taxon>
        <taxon>Betaproteobacteria</taxon>
        <taxon>Burkholderiales</taxon>
        <taxon>Sphaerotilaceae</taxon>
        <taxon>Ideonella</taxon>
    </lineage>
</organism>
<dbReference type="Proteomes" id="UP000672097">
    <property type="component" value="Unassembled WGS sequence"/>
</dbReference>
<name>A0ABS5DTZ6_9BURK</name>
<keyword evidence="2" id="KW-1185">Reference proteome</keyword>
<reference evidence="1 2" key="1">
    <citation type="submission" date="2021-04" db="EMBL/GenBank/DDBJ databases">
        <title>The genome sequence of type strain Ideonella paludis KCTC 32238.</title>
        <authorList>
            <person name="Liu Y."/>
        </authorList>
    </citation>
    <scope>NUCLEOTIDE SEQUENCE [LARGE SCALE GENOMIC DNA]</scope>
    <source>
        <strain evidence="1 2">KCTC 32238</strain>
    </source>
</reference>
<gene>
    <name evidence="1" type="ORF">KAK11_04660</name>
</gene>
<protein>
    <submittedName>
        <fullName evidence="1">DUF3563 family protein</fullName>
    </submittedName>
</protein>
<dbReference type="Pfam" id="PF12086">
    <property type="entry name" value="DUF3563"/>
    <property type="match status" value="1"/>
</dbReference>